<keyword evidence="4 6" id="KW-0067">ATP-binding</keyword>
<dbReference type="SMART" id="SM00382">
    <property type="entry name" value="AAA"/>
    <property type="match status" value="1"/>
</dbReference>
<sequence length="229" mass="26106">MSNTILTVSNYNMSYKNCHILKDLSFSVEKGDYLAIGGVPGSGKTTLIKSILGLVTTGITGDIEYHNIGKDEVSYMPQNLLQQKEKFLGTVREVVAVAYLPQKKGKPFNAEDWKKVDKLLKKLDLYDARDKKITKLTKGQQLKVNLAKLLINDPKIVFIDSPTSTMDNKNKLDFYNTVRDLCKKEGLTVIFISTNIKEICEYANKVLFLRKKNRTYYFGDTKEFLEKLK</sequence>
<dbReference type="InterPro" id="IPR050153">
    <property type="entry name" value="Metal_Ion_Import_ABC"/>
</dbReference>
<evidence type="ECO:0000313" key="6">
    <source>
        <dbReference type="EMBL" id="QNM15728.1"/>
    </source>
</evidence>
<dbReference type="GO" id="GO:0016887">
    <property type="term" value="F:ATP hydrolysis activity"/>
    <property type="evidence" value="ECO:0007669"/>
    <property type="project" value="InterPro"/>
</dbReference>
<dbReference type="RefSeq" id="WP_101474958.1">
    <property type="nucleotide sequence ID" value="NZ_CP060637.1"/>
</dbReference>
<dbReference type="GO" id="GO:0005524">
    <property type="term" value="F:ATP binding"/>
    <property type="evidence" value="ECO:0007669"/>
    <property type="project" value="UniProtKB-KW"/>
</dbReference>
<proteinExistence type="inferred from homology"/>
<keyword evidence="3" id="KW-0547">Nucleotide-binding</keyword>
<evidence type="ECO:0000256" key="2">
    <source>
        <dbReference type="ARBA" id="ARBA00022448"/>
    </source>
</evidence>
<comment type="similarity">
    <text evidence="1">Belongs to the ABC transporter superfamily.</text>
</comment>
<gene>
    <name evidence="6" type="ORF">H9Q81_02495</name>
</gene>
<evidence type="ECO:0000256" key="4">
    <source>
        <dbReference type="ARBA" id="ARBA00022840"/>
    </source>
</evidence>
<feature type="domain" description="ABC transporter" evidence="5">
    <location>
        <begin position="6"/>
        <end position="228"/>
    </location>
</feature>
<evidence type="ECO:0000256" key="1">
    <source>
        <dbReference type="ARBA" id="ARBA00005417"/>
    </source>
</evidence>
<keyword evidence="2" id="KW-0813">Transport</keyword>
<dbReference type="InterPro" id="IPR027417">
    <property type="entry name" value="P-loop_NTPase"/>
</dbReference>
<evidence type="ECO:0000313" key="7">
    <source>
        <dbReference type="Proteomes" id="UP000515913"/>
    </source>
</evidence>
<reference evidence="6 7" key="1">
    <citation type="submission" date="2020-08" db="EMBL/GenBank/DDBJ databases">
        <authorList>
            <person name="Liu C."/>
            <person name="Sun Q."/>
        </authorList>
    </citation>
    <scope>NUCLEOTIDE SEQUENCE [LARGE SCALE GENOMIC DNA]</scope>
    <source>
        <strain evidence="6 7">NSJ-57</strain>
    </source>
</reference>
<keyword evidence="7" id="KW-1185">Reference proteome</keyword>
<dbReference type="PANTHER" id="PTHR42734">
    <property type="entry name" value="METAL TRANSPORT SYSTEM ATP-BINDING PROTEIN TM_0124-RELATED"/>
    <property type="match status" value="1"/>
</dbReference>
<protein>
    <submittedName>
        <fullName evidence="6">ATP-binding cassette domain-containing protein</fullName>
    </submittedName>
</protein>
<dbReference type="KEGG" id="fho:H9Q81_02495"/>
<dbReference type="Gene3D" id="3.40.50.300">
    <property type="entry name" value="P-loop containing nucleotide triphosphate hydrolases"/>
    <property type="match status" value="1"/>
</dbReference>
<name>A0A7G9GY46_9FUSO</name>
<organism evidence="6 7">
    <name type="scientific">Fusobacterium hominis</name>
    <dbReference type="NCBI Taxonomy" id="2764326"/>
    <lineage>
        <taxon>Bacteria</taxon>
        <taxon>Fusobacteriati</taxon>
        <taxon>Fusobacteriota</taxon>
        <taxon>Fusobacteriia</taxon>
        <taxon>Fusobacteriales</taxon>
        <taxon>Fusobacteriaceae</taxon>
        <taxon>Fusobacterium</taxon>
    </lineage>
</organism>
<dbReference type="EMBL" id="CP060637">
    <property type="protein sequence ID" value="QNM15728.1"/>
    <property type="molecule type" value="Genomic_DNA"/>
</dbReference>
<dbReference type="Pfam" id="PF00005">
    <property type="entry name" value="ABC_tran"/>
    <property type="match status" value="1"/>
</dbReference>
<dbReference type="InterPro" id="IPR003439">
    <property type="entry name" value="ABC_transporter-like_ATP-bd"/>
</dbReference>
<evidence type="ECO:0000256" key="3">
    <source>
        <dbReference type="ARBA" id="ARBA00022741"/>
    </source>
</evidence>
<dbReference type="PANTHER" id="PTHR42734:SF17">
    <property type="entry name" value="METAL TRANSPORT SYSTEM ATP-BINDING PROTEIN TM_0124-RELATED"/>
    <property type="match status" value="1"/>
</dbReference>
<dbReference type="Proteomes" id="UP000515913">
    <property type="component" value="Chromosome"/>
</dbReference>
<dbReference type="SUPFAM" id="SSF52540">
    <property type="entry name" value="P-loop containing nucleoside triphosphate hydrolases"/>
    <property type="match status" value="1"/>
</dbReference>
<evidence type="ECO:0000259" key="5">
    <source>
        <dbReference type="PROSITE" id="PS50893"/>
    </source>
</evidence>
<dbReference type="AlphaFoldDB" id="A0A7G9GY46"/>
<dbReference type="PROSITE" id="PS50893">
    <property type="entry name" value="ABC_TRANSPORTER_2"/>
    <property type="match status" value="1"/>
</dbReference>
<dbReference type="InterPro" id="IPR003593">
    <property type="entry name" value="AAA+_ATPase"/>
</dbReference>
<accession>A0A7G9GY46</accession>